<dbReference type="InterPro" id="IPR000795">
    <property type="entry name" value="T_Tr_GTP-bd_dom"/>
</dbReference>
<evidence type="ECO:0000256" key="4">
    <source>
        <dbReference type="ARBA" id="ARBA00023134"/>
    </source>
</evidence>
<dbReference type="GO" id="GO:0005829">
    <property type="term" value="C:cytosol"/>
    <property type="evidence" value="ECO:0007669"/>
    <property type="project" value="TreeGrafter"/>
</dbReference>
<dbReference type="PANTHER" id="PTHR42908:SF3">
    <property type="entry name" value="ELONGATION FACTOR-LIKE GTPASE 1"/>
    <property type="match status" value="1"/>
</dbReference>
<dbReference type="InterPro" id="IPR014721">
    <property type="entry name" value="Ribsml_uS5_D2-typ_fold_subgr"/>
</dbReference>
<dbReference type="Gene3D" id="3.30.230.10">
    <property type="match status" value="1"/>
</dbReference>
<keyword evidence="8" id="KW-0251">Elongation factor</keyword>
<evidence type="ECO:0000256" key="6">
    <source>
        <dbReference type="SAM" id="MobiDB-lite"/>
    </source>
</evidence>
<name>A0AA35TFA5_GEOBA</name>
<dbReference type="CDD" id="cd16268">
    <property type="entry name" value="EF2_II"/>
    <property type="match status" value="1"/>
</dbReference>
<dbReference type="FunFam" id="3.30.70.240:FF:000006">
    <property type="entry name" value="Elongation factor like GTPase 1"/>
    <property type="match status" value="1"/>
</dbReference>
<keyword evidence="9" id="KW-1185">Reference proteome</keyword>
<dbReference type="FunFam" id="3.90.1430.10:FF:000002">
    <property type="entry name" value="Elongation factor like GTPase 1"/>
    <property type="match status" value="1"/>
</dbReference>
<dbReference type="Gene3D" id="2.40.30.10">
    <property type="entry name" value="Translation factors"/>
    <property type="match status" value="1"/>
</dbReference>
<dbReference type="Gene3D" id="3.40.50.300">
    <property type="entry name" value="P-loop containing nucleotide triphosphate hydrolases"/>
    <property type="match status" value="1"/>
</dbReference>
<dbReference type="InterPro" id="IPR000640">
    <property type="entry name" value="EFG_V-like"/>
</dbReference>
<dbReference type="AlphaFoldDB" id="A0AA35TFA5"/>
<dbReference type="CDD" id="cd01681">
    <property type="entry name" value="aeEF2_snRNP_like_IV"/>
    <property type="match status" value="1"/>
</dbReference>
<dbReference type="SUPFAM" id="SSF50447">
    <property type="entry name" value="Translation proteins"/>
    <property type="match status" value="1"/>
</dbReference>
<protein>
    <recommendedName>
        <fullName evidence="5">Elongation factor-like 1</fullName>
    </recommendedName>
</protein>
<dbReference type="Gene3D" id="3.30.70.240">
    <property type="match status" value="1"/>
</dbReference>
<dbReference type="GO" id="GO:0043022">
    <property type="term" value="F:ribosome binding"/>
    <property type="evidence" value="ECO:0007669"/>
    <property type="project" value="TreeGrafter"/>
</dbReference>
<dbReference type="GO" id="GO:0042256">
    <property type="term" value="P:cytosolic ribosome assembly"/>
    <property type="evidence" value="ECO:0007669"/>
    <property type="project" value="TreeGrafter"/>
</dbReference>
<dbReference type="Gene3D" id="3.30.70.870">
    <property type="entry name" value="Elongation Factor G (Translational Gtpase), domain 3"/>
    <property type="match status" value="1"/>
</dbReference>
<keyword evidence="2" id="KW-0547">Nucleotide-binding</keyword>
<dbReference type="GO" id="GO:0003924">
    <property type="term" value="F:GTPase activity"/>
    <property type="evidence" value="ECO:0007669"/>
    <property type="project" value="InterPro"/>
</dbReference>
<dbReference type="Pfam" id="PF14492">
    <property type="entry name" value="EFG_III"/>
    <property type="match status" value="1"/>
</dbReference>
<dbReference type="EMBL" id="CASHTH010003509">
    <property type="protein sequence ID" value="CAI8045876.1"/>
    <property type="molecule type" value="Genomic_DNA"/>
</dbReference>
<dbReference type="PROSITE" id="PS51722">
    <property type="entry name" value="G_TR_2"/>
    <property type="match status" value="1"/>
</dbReference>
<dbReference type="InterPro" id="IPR041095">
    <property type="entry name" value="EFG_II"/>
</dbReference>
<dbReference type="GO" id="GO:1990904">
    <property type="term" value="C:ribonucleoprotein complex"/>
    <property type="evidence" value="ECO:0007669"/>
    <property type="project" value="TreeGrafter"/>
</dbReference>
<evidence type="ECO:0000256" key="3">
    <source>
        <dbReference type="ARBA" id="ARBA00022801"/>
    </source>
</evidence>
<evidence type="ECO:0000259" key="7">
    <source>
        <dbReference type="PROSITE" id="PS51722"/>
    </source>
</evidence>
<dbReference type="CDD" id="cd04096">
    <property type="entry name" value="eEF2_snRNP_like_C"/>
    <property type="match status" value="1"/>
</dbReference>
<dbReference type="PANTHER" id="PTHR42908">
    <property type="entry name" value="TRANSLATION ELONGATION FACTOR-RELATED"/>
    <property type="match status" value="1"/>
</dbReference>
<dbReference type="Gene3D" id="3.90.1430.10">
    <property type="entry name" value="Yeast translation eEF2 (G' domain)"/>
    <property type="match status" value="1"/>
</dbReference>
<feature type="compositionally biased region" description="Basic and acidic residues" evidence="6">
    <location>
        <begin position="407"/>
        <end position="419"/>
    </location>
</feature>
<dbReference type="InterPro" id="IPR035647">
    <property type="entry name" value="EFG_III/V"/>
</dbReference>
<dbReference type="InterPro" id="IPR009000">
    <property type="entry name" value="Transl_B-barrel_sf"/>
</dbReference>
<dbReference type="InterPro" id="IPR056752">
    <property type="entry name" value="EFL1"/>
</dbReference>
<accession>A0AA35TFA5</accession>
<keyword evidence="8" id="KW-0648">Protein biosynthesis</keyword>
<comment type="caution">
    <text evidence="8">The sequence shown here is derived from an EMBL/GenBank/DDBJ whole genome shotgun (WGS) entry which is preliminary data.</text>
</comment>
<evidence type="ECO:0000256" key="5">
    <source>
        <dbReference type="ARBA" id="ARBA00081809"/>
    </source>
</evidence>
<dbReference type="FunFam" id="3.30.70.870:FF:000002">
    <property type="entry name" value="Translation elongation factor 2"/>
    <property type="match status" value="1"/>
</dbReference>
<dbReference type="SUPFAM" id="SSF54980">
    <property type="entry name" value="EF-G C-terminal domain-like"/>
    <property type="match status" value="2"/>
</dbReference>
<evidence type="ECO:0000256" key="2">
    <source>
        <dbReference type="ARBA" id="ARBA00022741"/>
    </source>
</evidence>
<keyword evidence="1" id="KW-0690">Ribosome biogenesis</keyword>
<dbReference type="SUPFAM" id="SSF54211">
    <property type="entry name" value="Ribosomal protein S5 domain 2-like"/>
    <property type="match status" value="1"/>
</dbReference>
<dbReference type="Pfam" id="PF25118">
    <property type="entry name" value="EFL1"/>
    <property type="match status" value="1"/>
</dbReference>
<dbReference type="GO" id="GO:0005525">
    <property type="term" value="F:GTP binding"/>
    <property type="evidence" value="ECO:0007669"/>
    <property type="project" value="UniProtKB-KW"/>
</dbReference>
<dbReference type="InterPro" id="IPR027417">
    <property type="entry name" value="P-loop_NTPase"/>
</dbReference>
<dbReference type="Proteomes" id="UP001174909">
    <property type="component" value="Unassembled WGS sequence"/>
</dbReference>
<feature type="region of interest" description="Disordered" evidence="6">
    <location>
        <begin position="391"/>
        <end position="422"/>
    </location>
</feature>
<evidence type="ECO:0000313" key="9">
    <source>
        <dbReference type="Proteomes" id="UP001174909"/>
    </source>
</evidence>
<dbReference type="Pfam" id="PF00009">
    <property type="entry name" value="GTP_EFTU"/>
    <property type="match status" value="1"/>
</dbReference>
<dbReference type="PRINTS" id="PR00315">
    <property type="entry name" value="ELONGATNFCT"/>
</dbReference>
<keyword evidence="4" id="KW-0342">GTP-binding</keyword>
<organism evidence="8 9">
    <name type="scientific">Geodia barretti</name>
    <name type="common">Barrett's horny sponge</name>
    <dbReference type="NCBI Taxonomy" id="519541"/>
    <lineage>
        <taxon>Eukaryota</taxon>
        <taxon>Metazoa</taxon>
        <taxon>Porifera</taxon>
        <taxon>Demospongiae</taxon>
        <taxon>Heteroscleromorpha</taxon>
        <taxon>Tetractinellida</taxon>
        <taxon>Astrophorina</taxon>
        <taxon>Geodiidae</taxon>
        <taxon>Geodia</taxon>
    </lineage>
</organism>
<proteinExistence type="predicted"/>
<keyword evidence="3" id="KW-0378">Hydrolase</keyword>
<gene>
    <name evidence="8" type="ORF">GBAR_LOCUS25364</name>
</gene>
<feature type="domain" description="Tr-type G" evidence="7">
    <location>
        <begin position="1"/>
        <end position="207"/>
    </location>
</feature>
<sequence length="1066" mass="117006">MDCREDEQLRGITMKSSAIALHYTNGEEEFLINLIDSPGHVDFSSEVSTAVRLCDGAIVLVDAVEGVCPQTHTVLQQAWLEGIKPCLVINKIDRLITELQYTPTEAYYRLQDLLEQVNAITGGLFTSELMEAAANSKDIGSRADTQGDKEEEVMYDWSDGLDETDDSALYFSPEAGNVVFASALDGWGFGVSHFAELYSKKLGIRQEVLQRTLWGNFYLNSKAKRIFRGATAKAKKPLFVQFVLDNIWAVYDAVVLQRDKTKIEKIVGSLGLKIPARDSRHTDPRVHLAAICSQWLPLAPAVLAMATSHLPSPLQLEPSRVERLMCSTAQSFDSFPVQTQQLSRDFLVCSSSEDAPTIGFVSKLFCVDHSMLPQNQSRPLTMEEIAKRRAAVKQRLKDQENLSSTEKSQKEGEEDGEKREEEEERSVFLAFARIYSGTLRRGQEVYVLQPRYDPQEMDLDNPRLCQDDPAGSSSLGHVGPGNANGVGADGGGGAERYATKVKITELYILMGRGVVQVESVPAGNVLGIGGLDQHILKSATVSTSLACPAFRPMSFAAAPILRVAVEPNNASDTAALSRGMSLLNQADASVEISLQATGEYILSTAGEVHLQRCLDDLRDTFAKVTLSVSAPIVPFRETIIPPPKLDTLNEVISEENVVKLAPVNPLLSEGERAEGEIVTVQTPNKACTLLIQAKPLPERVVGLLSSSTALLKALYLTTSSSGGKGQVLLSSETLEKLKKLRRDLEEGFSSEESWSEFSDDFLGRIWGFGPKSTGTNVLLCGLSEYRRGSVWRGVEGGREGPQGYHHSVVYGFQLACQAGPLCEEPLRGVCFVLRGWNFAASEGGETTGDKSLSEDTTPPVVKTVAGSYGPFSGQLISTVKEGCRRAFQVQPARLMSAMYTCNILATAEVLGKLYAVLGRRNGRVCAEEMREGSTVFSIQALVPVAESFGFAEEVRKKTSGLASPQLFFSHWEVIPNDPFWVPSSEEELLHFGEKADSENLARRYMNAVRKRKGLAVDEKLVEHGEKQRTLKRKQIAQLLCTNHVSFLCHHLVYMSSRILPFLARIC</sequence>
<dbReference type="InterPro" id="IPR020568">
    <property type="entry name" value="Ribosomal_Su5_D2-typ_SF"/>
</dbReference>
<dbReference type="GO" id="GO:0003746">
    <property type="term" value="F:translation elongation factor activity"/>
    <property type="evidence" value="ECO:0007669"/>
    <property type="project" value="UniProtKB-KW"/>
</dbReference>
<dbReference type="Pfam" id="PF00679">
    <property type="entry name" value="EFG_C"/>
    <property type="match status" value="1"/>
</dbReference>
<evidence type="ECO:0000256" key="1">
    <source>
        <dbReference type="ARBA" id="ARBA00022517"/>
    </source>
</evidence>
<reference evidence="8" key="1">
    <citation type="submission" date="2023-03" db="EMBL/GenBank/DDBJ databases">
        <authorList>
            <person name="Steffen K."/>
            <person name="Cardenas P."/>
        </authorList>
    </citation>
    <scope>NUCLEOTIDE SEQUENCE</scope>
</reference>
<evidence type="ECO:0000313" key="8">
    <source>
        <dbReference type="EMBL" id="CAI8045876.1"/>
    </source>
</evidence>
<dbReference type="SMART" id="SM00838">
    <property type="entry name" value="EFG_C"/>
    <property type="match status" value="1"/>
</dbReference>
<dbReference type="SUPFAM" id="SSF52540">
    <property type="entry name" value="P-loop containing nucleoside triphosphate hydrolases"/>
    <property type="match status" value="1"/>
</dbReference>